<dbReference type="GO" id="GO:0009507">
    <property type="term" value="C:chloroplast"/>
    <property type="evidence" value="ECO:0007669"/>
    <property type="project" value="TreeGrafter"/>
</dbReference>
<dbReference type="Pfam" id="PF13911">
    <property type="entry name" value="AhpC-TSA_2"/>
    <property type="match status" value="1"/>
</dbReference>
<evidence type="ECO:0000313" key="2">
    <source>
        <dbReference type="Proteomes" id="UP000660262"/>
    </source>
</evidence>
<evidence type="ECO:0000313" key="1">
    <source>
        <dbReference type="EMBL" id="GHP05974.1"/>
    </source>
</evidence>
<comment type="caution">
    <text evidence="1">The sequence shown here is derived from an EMBL/GenBank/DDBJ whole genome shotgun (WGS) entry which is preliminary data.</text>
</comment>
<dbReference type="AlphaFoldDB" id="A0A830HFV1"/>
<gene>
    <name evidence="1" type="ORF">PPROV_000472100</name>
</gene>
<accession>A0A830HFV1</accession>
<dbReference type="EMBL" id="BNJQ01000011">
    <property type="protein sequence ID" value="GHP05974.1"/>
    <property type="molecule type" value="Genomic_DNA"/>
</dbReference>
<reference evidence="1" key="1">
    <citation type="submission" date="2020-10" db="EMBL/GenBank/DDBJ databases">
        <title>Unveiling of a novel bifunctional photoreceptor, Dualchrome1, isolated from a cosmopolitan green alga.</title>
        <authorList>
            <person name="Suzuki S."/>
            <person name="Kawachi M."/>
        </authorList>
    </citation>
    <scope>NUCLEOTIDE SEQUENCE</scope>
    <source>
        <strain evidence="1">NIES 2893</strain>
    </source>
</reference>
<name>A0A830HFV1_9CHLO</name>
<protein>
    <submittedName>
        <fullName evidence="1">Uncharacterized protein</fullName>
    </submittedName>
</protein>
<dbReference type="InterPro" id="IPR032801">
    <property type="entry name" value="PXL2A/B/C"/>
</dbReference>
<dbReference type="OrthoDB" id="40334at2759"/>
<sequence length="217" mass="23515">MMAPSMSTRSTGGNVRHVRTWRRNANHPVRRSLVIRASSGDASSASPSLAPSDTYNALASLPVIRASDQQSLAQKLARDVKPKLDEKNVKLLFVSIGTGPRGLEFAKETGFPAESIYADPDNKCYDALGFVKGVRETFFDAATPFAILERIQTSSTGDLMDILPRWKPWIPPKLDQGFQQGGVLVFEGTQVLMTRKDPATGAHISTSDLLAASVADL</sequence>
<proteinExistence type="predicted"/>
<keyword evidence="2" id="KW-1185">Reference proteome</keyword>
<organism evidence="1 2">
    <name type="scientific">Pycnococcus provasolii</name>
    <dbReference type="NCBI Taxonomy" id="41880"/>
    <lineage>
        <taxon>Eukaryota</taxon>
        <taxon>Viridiplantae</taxon>
        <taxon>Chlorophyta</taxon>
        <taxon>Pseudoscourfieldiophyceae</taxon>
        <taxon>Pseudoscourfieldiales</taxon>
        <taxon>Pycnococcaceae</taxon>
        <taxon>Pycnococcus</taxon>
    </lineage>
</organism>
<dbReference type="PANTHER" id="PTHR28630">
    <property type="match status" value="1"/>
</dbReference>
<dbReference type="Proteomes" id="UP000660262">
    <property type="component" value="Unassembled WGS sequence"/>
</dbReference>
<dbReference type="PANTHER" id="PTHR28630:SF23">
    <property type="entry name" value="THIOREDOXIN SUPERFAMILY PROTEIN"/>
    <property type="match status" value="1"/>
</dbReference>